<dbReference type="Pfam" id="PF12680">
    <property type="entry name" value="SnoaL_2"/>
    <property type="match status" value="1"/>
</dbReference>
<sequence length="121" mass="14462">MDAKKVISTWFDLWKSGDFLKLPLSENFIHTSPYGTIKGKTRYLQLVEANKNKFLNHKFEIHDILHEKDKVCVRYTAIQENFRLEVSEWHYVKDGLIEKVIAYYNIPGEIREDRKINFLDK</sequence>
<reference evidence="2 3" key="1">
    <citation type="submission" date="2024-09" db="EMBL/GenBank/DDBJ databases">
        <authorList>
            <person name="Sun Q."/>
            <person name="Mori K."/>
        </authorList>
    </citation>
    <scope>NUCLEOTIDE SEQUENCE [LARGE SCALE GENOMIC DNA]</scope>
    <source>
        <strain evidence="2 3">CECT 7682</strain>
    </source>
</reference>
<name>A0ABV5J0N3_9BACT</name>
<organism evidence="2 3">
    <name type="scientific">Echinicola jeungdonensis</name>
    <dbReference type="NCBI Taxonomy" id="709343"/>
    <lineage>
        <taxon>Bacteria</taxon>
        <taxon>Pseudomonadati</taxon>
        <taxon>Bacteroidota</taxon>
        <taxon>Cytophagia</taxon>
        <taxon>Cytophagales</taxon>
        <taxon>Cyclobacteriaceae</taxon>
        <taxon>Echinicola</taxon>
    </lineage>
</organism>
<dbReference type="SUPFAM" id="SSF54427">
    <property type="entry name" value="NTF2-like"/>
    <property type="match status" value="1"/>
</dbReference>
<proteinExistence type="predicted"/>
<dbReference type="Proteomes" id="UP001589654">
    <property type="component" value="Unassembled WGS sequence"/>
</dbReference>
<evidence type="ECO:0000313" key="3">
    <source>
        <dbReference type="Proteomes" id="UP001589654"/>
    </source>
</evidence>
<dbReference type="InterPro" id="IPR037401">
    <property type="entry name" value="SnoaL-like"/>
</dbReference>
<evidence type="ECO:0000313" key="2">
    <source>
        <dbReference type="EMBL" id="MFB9210372.1"/>
    </source>
</evidence>
<dbReference type="EMBL" id="JBHMEW010000007">
    <property type="protein sequence ID" value="MFB9210372.1"/>
    <property type="molecule type" value="Genomic_DNA"/>
</dbReference>
<feature type="domain" description="SnoaL-like" evidence="1">
    <location>
        <begin position="9"/>
        <end position="97"/>
    </location>
</feature>
<dbReference type="Gene3D" id="3.10.450.50">
    <property type="match status" value="1"/>
</dbReference>
<protein>
    <submittedName>
        <fullName evidence="2">Nuclear transport factor 2 family protein</fullName>
    </submittedName>
</protein>
<dbReference type="RefSeq" id="WP_290246238.1">
    <property type="nucleotide sequence ID" value="NZ_JAUFQT010000001.1"/>
</dbReference>
<evidence type="ECO:0000259" key="1">
    <source>
        <dbReference type="Pfam" id="PF12680"/>
    </source>
</evidence>
<dbReference type="InterPro" id="IPR032710">
    <property type="entry name" value="NTF2-like_dom_sf"/>
</dbReference>
<gene>
    <name evidence="2" type="ORF">ACFFUR_01010</name>
</gene>
<comment type="caution">
    <text evidence="2">The sequence shown here is derived from an EMBL/GenBank/DDBJ whole genome shotgun (WGS) entry which is preliminary data.</text>
</comment>
<accession>A0ABV5J0N3</accession>
<keyword evidence="3" id="KW-1185">Reference proteome</keyword>